<evidence type="ECO:0000313" key="2">
    <source>
        <dbReference type="EMBL" id="KAJ2931421.1"/>
    </source>
</evidence>
<gene>
    <name evidence="2" type="ORF">H1R20_g5701</name>
</gene>
<dbReference type="AlphaFoldDB" id="A0A9W8J8Y4"/>
<reference evidence="2" key="1">
    <citation type="submission" date="2022-06" db="EMBL/GenBank/DDBJ databases">
        <title>Genome Sequence of Candolleomyces eurysporus.</title>
        <authorList>
            <person name="Buettner E."/>
        </authorList>
    </citation>
    <scope>NUCLEOTIDE SEQUENCE</scope>
    <source>
        <strain evidence="2">VTCC 930004</strain>
    </source>
</reference>
<dbReference type="Proteomes" id="UP001140091">
    <property type="component" value="Unassembled WGS sequence"/>
</dbReference>
<protein>
    <submittedName>
        <fullName evidence="2">Uncharacterized protein</fullName>
    </submittedName>
</protein>
<organism evidence="2 3">
    <name type="scientific">Candolleomyces eurysporus</name>
    <dbReference type="NCBI Taxonomy" id="2828524"/>
    <lineage>
        <taxon>Eukaryota</taxon>
        <taxon>Fungi</taxon>
        <taxon>Dikarya</taxon>
        <taxon>Basidiomycota</taxon>
        <taxon>Agaricomycotina</taxon>
        <taxon>Agaricomycetes</taxon>
        <taxon>Agaricomycetidae</taxon>
        <taxon>Agaricales</taxon>
        <taxon>Agaricineae</taxon>
        <taxon>Psathyrellaceae</taxon>
        <taxon>Candolleomyces</taxon>
    </lineage>
</organism>
<feature type="non-terminal residue" evidence="2">
    <location>
        <position position="50"/>
    </location>
</feature>
<dbReference type="EMBL" id="JANBPK010000808">
    <property type="protein sequence ID" value="KAJ2931421.1"/>
    <property type="molecule type" value="Genomic_DNA"/>
</dbReference>
<proteinExistence type="predicted"/>
<name>A0A9W8J8Y4_9AGAR</name>
<keyword evidence="3" id="KW-1185">Reference proteome</keyword>
<accession>A0A9W8J8Y4</accession>
<feature type="region of interest" description="Disordered" evidence="1">
    <location>
        <begin position="1"/>
        <end position="29"/>
    </location>
</feature>
<evidence type="ECO:0000256" key="1">
    <source>
        <dbReference type="SAM" id="MobiDB-lite"/>
    </source>
</evidence>
<sequence length="50" mass="5169">MDQVTSPLASRSAAKSSAAAAPQQSAGSVAKRCVNLNTTRDLCSEIPFQC</sequence>
<comment type="caution">
    <text evidence="2">The sequence shown here is derived from an EMBL/GenBank/DDBJ whole genome shotgun (WGS) entry which is preliminary data.</text>
</comment>
<evidence type="ECO:0000313" key="3">
    <source>
        <dbReference type="Proteomes" id="UP001140091"/>
    </source>
</evidence>